<dbReference type="GO" id="GO:0000936">
    <property type="term" value="C:primary cell septum"/>
    <property type="evidence" value="ECO:0007669"/>
    <property type="project" value="UniProtKB-ARBA"/>
</dbReference>
<feature type="chain" id="PRO_5010399046" description="1,3-beta-glucanosyltransferase" evidence="11">
    <location>
        <begin position="19"/>
        <end position="1038"/>
    </location>
</feature>
<dbReference type="Gene3D" id="1.20.58.1040">
    <property type="match status" value="2"/>
</dbReference>
<dbReference type="STRING" id="1198029.A0A1U7LJK0"/>
<evidence type="ECO:0000256" key="8">
    <source>
        <dbReference type="ARBA" id="ARBA00023180"/>
    </source>
</evidence>
<evidence type="ECO:0000256" key="9">
    <source>
        <dbReference type="ARBA" id="ARBA00023288"/>
    </source>
</evidence>
<dbReference type="AlphaFoldDB" id="A0A1U7LJK0"/>
<evidence type="ECO:0000256" key="4">
    <source>
        <dbReference type="ARBA" id="ARBA00022622"/>
    </source>
</evidence>
<keyword evidence="8" id="KW-0325">Glycoprotein</keyword>
<dbReference type="Pfam" id="PF03198">
    <property type="entry name" value="Glyco_hydro_72"/>
    <property type="match status" value="2"/>
</dbReference>
<dbReference type="InterPro" id="IPR004886">
    <property type="entry name" value="Glucanosyltransferase"/>
</dbReference>
<dbReference type="InterPro" id="IPR012946">
    <property type="entry name" value="X8"/>
</dbReference>
<dbReference type="GO" id="GO:0031982">
    <property type="term" value="C:vesicle"/>
    <property type="evidence" value="ECO:0007669"/>
    <property type="project" value="UniProtKB-ARBA"/>
</dbReference>
<name>A0A1U7LJK0_NEOID</name>
<accession>A0A1U7LJK0</accession>
<evidence type="ECO:0000256" key="3">
    <source>
        <dbReference type="ARBA" id="ARBA00022475"/>
    </source>
</evidence>
<keyword evidence="15" id="KW-1185">Reference proteome</keyword>
<evidence type="ECO:0000256" key="7">
    <source>
        <dbReference type="ARBA" id="ARBA00023157"/>
    </source>
</evidence>
<feature type="domain" description="X8" evidence="13">
    <location>
        <begin position="921"/>
        <end position="1009"/>
    </location>
</feature>
<keyword evidence="3" id="KW-1003">Cell membrane</keyword>
<dbReference type="PANTHER" id="PTHR31468:SF2">
    <property type="entry name" value="1,3-BETA-GLUCANOSYLTRANSFERASE GAS1"/>
    <property type="match status" value="1"/>
</dbReference>
<dbReference type="GO" id="GO:0031505">
    <property type="term" value="P:fungal-type cell wall organization"/>
    <property type="evidence" value="ECO:0007669"/>
    <property type="project" value="TreeGrafter"/>
</dbReference>
<feature type="region of interest" description="Disordered" evidence="12">
    <location>
        <begin position="462"/>
        <end position="487"/>
    </location>
</feature>
<dbReference type="Pfam" id="PF07983">
    <property type="entry name" value="X8"/>
    <property type="match status" value="2"/>
</dbReference>
<evidence type="ECO:0000313" key="14">
    <source>
        <dbReference type="EMBL" id="OLL22824.1"/>
    </source>
</evidence>
<evidence type="ECO:0000313" key="15">
    <source>
        <dbReference type="Proteomes" id="UP000186594"/>
    </source>
</evidence>
<dbReference type="OrthoDB" id="421038at2759"/>
<protein>
    <recommendedName>
        <fullName evidence="11">1,3-beta-glucanosyltransferase</fullName>
        <ecNumber evidence="11">2.4.1.-</ecNumber>
    </recommendedName>
</protein>
<keyword evidence="9 11" id="KW-0449">Lipoprotein</keyword>
<feature type="domain" description="X8" evidence="13">
    <location>
        <begin position="369"/>
        <end position="456"/>
    </location>
</feature>
<evidence type="ECO:0000256" key="6">
    <source>
        <dbReference type="ARBA" id="ARBA00023136"/>
    </source>
</evidence>
<dbReference type="GO" id="GO:0005886">
    <property type="term" value="C:plasma membrane"/>
    <property type="evidence" value="ECO:0007669"/>
    <property type="project" value="UniProtKB-SubCell"/>
</dbReference>
<gene>
    <name evidence="14" type="ORF">NEOLI_000948</name>
</gene>
<comment type="caution">
    <text evidence="14">The sequence shown here is derived from an EMBL/GenBank/DDBJ whole genome shotgun (WGS) entry which is preliminary data.</text>
</comment>
<keyword evidence="7" id="KW-1015">Disulfide bond</keyword>
<sequence>MGLLSGFSAALAFSSVASTSISSISIIGTKLFDASGQEFFVQGVAYQQENTNSATIITDPLANAAACHRDAPLMQKLGINTIRTYAIDPTLDHKECMAEFESVGIYVVSDLSQPRASINRDDPLWDTTLFDRYTAVVDALAIYPNVIGFFAGNEVSSNITNSVASAFVKAAIRDTKAYIAQKNYKNLFVGYVWLLMTIRLSVTHWANISPVAMRRIGLTFSVTTFTVGRHLHHLTLTNLKEFQKYPIPSIFSEVGCNLVESARPFTEIEAIYGDQMAPVLSGCIVYMWFQEENDYGLVNVSGDQVTLRQDYTNLQTELAKVNPTRAQKSSYKPSSSLLECPSDATAWPVSNVLPPSPNKDLCSCMIASLSCVVADNVESKDYGTIFGQVCGASSCDGIHANGTTGEYGAYSMCQAKEKLSFALNQYYKKQNYASTACDFNGQAKIQSPKTSGSCKSILSEAGTDGTGKVSSSISASSKGSGSSSGKSAGVVLSFNTIKTALVVAGALGQQNIAKMCAKQDTSEAKNRYALPLWYATEIPRFLKSPSAIARSSFSIAAVLLLSTSVFATLDPIVSKGTKFFYKTSGTQFYIKGVAYQQDLTNATTNVSYVDPLADSAACTRDVPYLKALGVNAVRTYAINPTQDHSTCMQLLDAAGIYVVSDLSEPRNSINRDDPIWNVALFTRYTQVIDSLAPYSNVLAFIGGNEVSNNSTNTDASAFVKAAVRDSKAYLAAKGYRDIPVGYAANDDADIRLDMAQYFACGNTTERVDFYAANIYSWCGTSTFTDSGYQQRTQDFSTYPVPVFFGEFGCNLVQPRPFTEVEVIFGPQMTPVWSGGLAYMWVQEANNYGLVEINGNTVTLLQDYQNYKAELAKINPITVNINAYTPTRLTIDCPASGHSWAASTLLPPTPNQSLCTCMVSSLSCVASSSLSATQVASSFATVCGLVSCAGINANGTTGVYGAYSMCGANDQLSFVFNQYYIAQKKNPSACDFGGAAKLTTPSSVSSNCQSLMGQAKSDGTGAVQATSTDLVAASSGVFT</sequence>
<comment type="subcellular location">
    <subcellularLocation>
        <location evidence="1 11">Cell membrane</location>
        <topology evidence="1 11">Lipid-anchor</topology>
        <topology evidence="1 11">GPI-anchor</topology>
    </subcellularLocation>
</comment>
<dbReference type="Gene3D" id="3.20.20.80">
    <property type="entry name" value="Glycosidases"/>
    <property type="match status" value="2"/>
</dbReference>
<dbReference type="EC" id="2.4.1.-" evidence="11"/>
<dbReference type="GO" id="GO:0071970">
    <property type="term" value="P:fungal-type cell wall (1-&gt;3)-beta-D-glucan biosynthetic process"/>
    <property type="evidence" value="ECO:0007669"/>
    <property type="project" value="UniProtKB-ARBA"/>
</dbReference>
<feature type="compositionally biased region" description="Low complexity" evidence="12">
    <location>
        <begin position="467"/>
        <end position="487"/>
    </location>
</feature>
<comment type="similarity">
    <text evidence="2 11">Belongs to the glycosyl hydrolase 72 family.</text>
</comment>
<dbReference type="GO" id="GO:0043188">
    <property type="term" value="C:cell septum edging"/>
    <property type="evidence" value="ECO:0007669"/>
    <property type="project" value="UniProtKB-ARBA"/>
</dbReference>
<dbReference type="InterPro" id="IPR017853">
    <property type="entry name" value="GH"/>
</dbReference>
<evidence type="ECO:0000256" key="2">
    <source>
        <dbReference type="ARBA" id="ARBA00007528"/>
    </source>
</evidence>
<dbReference type="PANTHER" id="PTHR31468">
    <property type="entry name" value="1,3-BETA-GLUCANOSYLTRANSFERASE GAS1"/>
    <property type="match status" value="1"/>
</dbReference>
<keyword evidence="5 11" id="KW-0732">Signal</keyword>
<dbReference type="FunFam" id="1.20.58.1040:FF:000005">
    <property type="entry name" value="1,3-beta-glucanosyltransferase"/>
    <property type="match status" value="1"/>
</dbReference>
<evidence type="ECO:0000256" key="10">
    <source>
        <dbReference type="ARBA" id="ARBA00057368"/>
    </source>
</evidence>
<evidence type="ECO:0000259" key="13">
    <source>
        <dbReference type="SMART" id="SM00768"/>
    </source>
</evidence>
<evidence type="ECO:0000256" key="11">
    <source>
        <dbReference type="RuleBase" id="RU361209"/>
    </source>
</evidence>
<evidence type="ECO:0000256" key="5">
    <source>
        <dbReference type="ARBA" id="ARBA00022729"/>
    </source>
</evidence>
<dbReference type="EMBL" id="LXFE01002711">
    <property type="protein sequence ID" value="OLL22824.1"/>
    <property type="molecule type" value="Genomic_DNA"/>
</dbReference>
<dbReference type="FunFam" id="3.20.20.80:FF:000038">
    <property type="entry name" value="1,3-beta-glucanosyltransferase"/>
    <property type="match status" value="1"/>
</dbReference>
<dbReference type="SUPFAM" id="SSF51445">
    <property type="entry name" value="(Trans)glycosidases"/>
    <property type="match status" value="2"/>
</dbReference>
<reference evidence="14 15" key="1">
    <citation type="submission" date="2016-04" db="EMBL/GenBank/DDBJ databases">
        <title>Evolutionary innovation and constraint leading to complex multicellularity in the Ascomycota.</title>
        <authorList>
            <person name="Cisse O."/>
            <person name="Nguyen A."/>
            <person name="Hewitt D.A."/>
            <person name="Jedd G."/>
            <person name="Stajich J.E."/>
        </authorList>
    </citation>
    <scope>NUCLEOTIDE SEQUENCE [LARGE SCALE GENOMIC DNA]</scope>
    <source>
        <strain evidence="14 15">DAH-3</strain>
    </source>
</reference>
<dbReference type="Proteomes" id="UP000186594">
    <property type="component" value="Unassembled WGS sequence"/>
</dbReference>
<evidence type="ECO:0000256" key="1">
    <source>
        <dbReference type="ARBA" id="ARBA00004609"/>
    </source>
</evidence>
<keyword evidence="6 11" id="KW-0472">Membrane</keyword>
<dbReference type="SMART" id="SM00768">
    <property type="entry name" value="X8"/>
    <property type="match status" value="2"/>
</dbReference>
<dbReference type="GO" id="GO:0098552">
    <property type="term" value="C:side of membrane"/>
    <property type="evidence" value="ECO:0007669"/>
    <property type="project" value="UniProtKB-KW"/>
</dbReference>
<keyword evidence="4 11" id="KW-0336">GPI-anchor</keyword>
<comment type="function">
    <text evidence="10 11">Splits internally a 1,3-beta-glucan molecule and transfers the newly generated reducing end (the donor) to the non-reducing end of another 1,3-beta-glucan molecule (the acceptor) forming a 1,3-beta linkage, resulting in the elongation of 1,3-beta-glucan chains in the cell wall.</text>
</comment>
<proteinExistence type="inferred from homology"/>
<evidence type="ECO:0000256" key="12">
    <source>
        <dbReference type="SAM" id="MobiDB-lite"/>
    </source>
</evidence>
<feature type="signal peptide" evidence="11">
    <location>
        <begin position="1"/>
        <end position="18"/>
    </location>
</feature>
<organism evidence="14 15">
    <name type="scientific">Neolecta irregularis (strain DAH-3)</name>
    <dbReference type="NCBI Taxonomy" id="1198029"/>
    <lineage>
        <taxon>Eukaryota</taxon>
        <taxon>Fungi</taxon>
        <taxon>Dikarya</taxon>
        <taxon>Ascomycota</taxon>
        <taxon>Taphrinomycotina</taxon>
        <taxon>Neolectales</taxon>
        <taxon>Neolectaceae</taxon>
        <taxon>Neolecta</taxon>
    </lineage>
</organism>
<keyword evidence="11 14" id="KW-0808">Transferase</keyword>
<dbReference type="GO" id="GO:0042124">
    <property type="term" value="F:1,3-beta-glucanosyltransferase activity"/>
    <property type="evidence" value="ECO:0007669"/>
    <property type="project" value="TreeGrafter"/>
</dbReference>